<dbReference type="RefSeq" id="XP_049152504.1">
    <property type="nucleotide sequence ID" value="XM_049295357.1"/>
</dbReference>
<dbReference type="GeneID" id="73350367"/>
<feature type="compositionally biased region" description="Polar residues" evidence="1">
    <location>
        <begin position="449"/>
        <end position="468"/>
    </location>
</feature>
<evidence type="ECO:0000256" key="1">
    <source>
        <dbReference type="SAM" id="MobiDB-lite"/>
    </source>
</evidence>
<feature type="region of interest" description="Disordered" evidence="1">
    <location>
        <begin position="449"/>
        <end position="477"/>
    </location>
</feature>
<organism evidence="2 3">
    <name type="scientific">Colletotrichum lupini</name>
    <dbReference type="NCBI Taxonomy" id="145971"/>
    <lineage>
        <taxon>Eukaryota</taxon>
        <taxon>Fungi</taxon>
        <taxon>Dikarya</taxon>
        <taxon>Ascomycota</taxon>
        <taxon>Pezizomycotina</taxon>
        <taxon>Sordariomycetes</taxon>
        <taxon>Hypocreomycetidae</taxon>
        <taxon>Glomerellales</taxon>
        <taxon>Glomerellaceae</taxon>
        <taxon>Colletotrichum</taxon>
        <taxon>Colletotrichum acutatum species complex</taxon>
    </lineage>
</organism>
<feature type="region of interest" description="Disordered" evidence="1">
    <location>
        <begin position="401"/>
        <end position="420"/>
    </location>
</feature>
<feature type="region of interest" description="Disordered" evidence="1">
    <location>
        <begin position="810"/>
        <end position="852"/>
    </location>
</feature>
<keyword evidence="3" id="KW-1185">Reference proteome</keyword>
<protein>
    <submittedName>
        <fullName evidence="2">Uncharacterized protein</fullName>
    </submittedName>
</protein>
<reference evidence="2" key="1">
    <citation type="journal article" date="2021" name="Mol. Plant Microbe Interact.">
        <title>Complete Genome Sequence of the Plant-Pathogenic Fungus Colletotrichum lupini.</title>
        <authorList>
            <person name="Baroncelli R."/>
            <person name="Pensec F."/>
            <person name="Da Lio D."/>
            <person name="Boufleur T."/>
            <person name="Vicente I."/>
            <person name="Sarrocco S."/>
            <person name="Picot A."/>
            <person name="Baraldi E."/>
            <person name="Sukno S."/>
            <person name="Thon M."/>
            <person name="Le Floch G."/>
        </authorList>
    </citation>
    <scope>NUCLEOTIDE SEQUENCE</scope>
    <source>
        <strain evidence="2">IMI 504893</strain>
    </source>
</reference>
<dbReference type="AlphaFoldDB" id="A0A9Q8T8L3"/>
<dbReference type="Proteomes" id="UP000830671">
    <property type="component" value="Chromosome 9"/>
</dbReference>
<evidence type="ECO:0000313" key="3">
    <source>
        <dbReference type="Proteomes" id="UP000830671"/>
    </source>
</evidence>
<dbReference type="KEGG" id="clup:CLUP02_16435"/>
<dbReference type="EMBL" id="CP019481">
    <property type="protein sequence ID" value="UQC90903.1"/>
    <property type="molecule type" value="Genomic_DNA"/>
</dbReference>
<proteinExistence type="predicted"/>
<sequence>MANGQITAHIFHLVFWGPWGFLKLQEQLHSVTPSLRHSVPVPTLQGGGCCTIRVGGTRAEHGAPPLTTAILQLTRRFLPRPALVAQTYIPSCVDLETGVKCPRPELDDDQGLFGPSSQLQPPLQPASHARASNAHSPPSYAAPQYFLHLHGADRSQMSSRKQPGCTQLHNQQHLRRPAALSGRGINLRRNIYQGTTINSIIPHPRIRKLLRYAAHHQVIISLPLFGTIKDRSSNDDTNHGLSCAAPNHRRSAVALQGPFNPSRPCHVTLSPLGLFVTVSIDSNLHAAGLDDVSSLRHASKGPCQSLNLKCALYCYVTAPISKPASKNLDTLIKDLTTHHSSNKPKSRSGGPWTSLSSWAREKPTHHHDRISSWPNPQHVFYGHLTAASKDTFNRHPLPVKRRNATSAHLPKKAPKGSRALPSSDVFRQMTLKLDNLIDSSSRLLLRETPTNPCMSRLPTASPQQSASHKPSRETHPSWFHDASPASLSLAFPVAVGSDQWRILPGEDIPEVCISVRGHDGTVTHLHVRNGSIACETALMIYLYLILVVSPRSSRPAAFIDSTFFTCFEPKSPITPRRRKRKVAVVLSLEVYRFPYKVFSKQKCCIDRLKEDVTPGCLQAPDEATAANWTSFTALPKSTKAEPNRSTATFETACSCIAGPLQRRVWLWVLIDGFPPSALHFPTSYCQKVAARRSRTDGNSLGYGCWTVFPTTQSSRFRHTRPVVLTGLARVLRILKYYEGLLVDLRSFRRRSSAWETHVKPSHRYKPQLSIERHSVRRALKEYREPLSSGGLRSGMYQSFPRAAASEAVVSAQERRIKSRASPPGPGPPPSVVSGAGGERTPMRCQQLEDLGL</sequence>
<accession>A0A9Q8T8L3</accession>
<gene>
    <name evidence="2" type="ORF">CLUP02_16435</name>
</gene>
<feature type="region of interest" description="Disordered" evidence="1">
    <location>
        <begin position="104"/>
        <end position="137"/>
    </location>
</feature>
<evidence type="ECO:0000313" key="2">
    <source>
        <dbReference type="EMBL" id="UQC90903.1"/>
    </source>
</evidence>
<feature type="compositionally biased region" description="Basic residues" evidence="1">
    <location>
        <begin position="401"/>
        <end position="415"/>
    </location>
</feature>
<name>A0A9Q8T8L3_9PEZI</name>
<feature type="region of interest" description="Disordered" evidence="1">
    <location>
        <begin position="337"/>
        <end position="360"/>
    </location>
</feature>